<name>A0A6S7AMA9_9BURK</name>
<evidence type="ECO:0000256" key="1">
    <source>
        <dbReference type="SAM" id="MobiDB-lite"/>
    </source>
</evidence>
<organism evidence="2 3">
    <name type="scientific">Achromobacter kerstersii</name>
    <dbReference type="NCBI Taxonomy" id="1353890"/>
    <lineage>
        <taxon>Bacteria</taxon>
        <taxon>Pseudomonadati</taxon>
        <taxon>Pseudomonadota</taxon>
        <taxon>Betaproteobacteria</taxon>
        <taxon>Burkholderiales</taxon>
        <taxon>Alcaligenaceae</taxon>
        <taxon>Achromobacter</taxon>
    </lineage>
</organism>
<feature type="region of interest" description="Disordered" evidence="1">
    <location>
        <begin position="1"/>
        <end position="21"/>
    </location>
</feature>
<gene>
    <name evidence="2" type="ORF">LMG3441_01346</name>
</gene>
<accession>A0A6S7AMA9</accession>
<evidence type="ECO:0000313" key="3">
    <source>
        <dbReference type="Proteomes" id="UP000494269"/>
    </source>
</evidence>
<sequence>MLTATLTPAIGPAASQPGAEPEIHIPLHTLRGERRIWADRLLSVFKGRQIDGVEWSMKFSAAGLVGNRFMLGIQREHWHQLDMATLSQALAIPQSLWMRVQQDMEHARAMFFAYEPDGAAGTYRIYLEFMPTPEALRQHGVLPLGCGYKWHPATQQEAAITAYRMRYLAERAAFDAHLAPRLAKLANPVLRQVAERIAQEACEQADPSGFMFLEVDEADTRRDSFTVTFRGADLPLRAFIPDLLRVAASLALAESEVLGFLLPDEPRSLYSLAAGAARDGHEFLTVYYD</sequence>
<evidence type="ECO:0000313" key="2">
    <source>
        <dbReference type="EMBL" id="CAB3676310.1"/>
    </source>
</evidence>
<dbReference type="AlphaFoldDB" id="A0A6S7AMA9"/>
<protein>
    <submittedName>
        <fullName evidence="2">Uncharacterized protein</fullName>
    </submittedName>
</protein>
<dbReference type="RefSeq" id="WP_175169180.1">
    <property type="nucleotide sequence ID" value="NZ_CADIJQ010000001.1"/>
</dbReference>
<dbReference type="EMBL" id="CADIJQ010000001">
    <property type="protein sequence ID" value="CAB3676310.1"/>
    <property type="molecule type" value="Genomic_DNA"/>
</dbReference>
<reference evidence="2 3" key="1">
    <citation type="submission" date="2020-04" db="EMBL/GenBank/DDBJ databases">
        <authorList>
            <person name="De Canck E."/>
        </authorList>
    </citation>
    <scope>NUCLEOTIDE SEQUENCE [LARGE SCALE GENOMIC DNA]</scope>
    <source>
        <strain evidence="2 3">LMG 3441</strain>
    </source>
</reference>
<dbReference type="Proteomes" id="UP000494269">
    <property type="component" value="Unassembled WGS sequence"/>
</dbReference>
<keyword evidence="3" id="KW-1185">Reference proteome</keyword>
<proteinExistence type="predicted"/>